<keyword evidence="1" id="KW-1133">Transmembrane helix</keyword>
<accession>Q3ADL4</accession>
<evidence type="ECO:0000313" key="3">
    <source>
        <dbReference type="Proteomes" id="UP000002706"/>
    </source>
</evidence>
<dbReference type="HOGENOM" id="CLU_3402735_0_0_9"/>
<dbReference type="AlphaFoldDB" id="Q3ADL4"/>
<keyword evidence="1" id="KW-0472">Membrane</keyword>
<keyword evidence="1" id="KW-0812">Transmembrane</keyword>
<evidence type="ECO:0000313" key="2">
    <source>
        <dbReference type="EMBL" id="ABB14196.1"/>
    </source>
</evidence>
<protein>
    <submittedName>
        <fullName evidence="2">Uncharacterized protein</fullName>
    </submittedName>
</protein>
<sequence length="30" mass="3251">MVALKGGIGVRVIYIPLPGILKSIIKLFLK</sequence>
<reference evidence="2 3" key="1">
    <citation type="journal article" date="2005" name="PLoS Genet.">
        <title>Life in hot carbon monoxide: the complete genome sequence of Carboxydothermus hydrogenoformans Z-2901.</title>
        <authorList>
            <person name="Wu M."/>
            <person name="Ren Q."/>
            <person name="Durkin A.S."/>
            <person name="Daugherty S.C."/>
            <person name="Brinkac L.M."/>
            <person name="Dodson R.J."/>
            <person name="Madupu R."/>
            <person name="Sullivan S.A."/>
            <person name="Kolonay J.F."/>
            <person name="Haft D.H."/>
            <person name="Nelson W.C."/>
            <person name="Tallon L.J."/>
            <person name="Jones K.M."/>
            <person name="Ulrich L.E."/>
            <person name="Gonzalez J.M."/>
            <person name="Zhulin I.B."/>
            <person name="Robb F.T."/>
            <person name="Eisen J.A."/>
        </authorList>
    </citation>
    <scope>NUCLEOTIDE SEQUENCE [LARGE SCALE GENOMIC DNA]</scope>
    <source>
        <strain evidence="3">ATCC BAA-161 / DSM 6008 / Z-2901</strain>
    </source>
</reference>
<keyword evidence="3" id="KW-1185">Reference proteome</keyword>
<dbReference type="InParanoid" id="Q3ADL4"/>
<gene>
    <name evidence="2" type="ordered locus">CHY_0923</name>
</gene>
<proteinExistence type="predicted"/>
<dbReference type="Proteomes" id="UP000002706">
    <property type="component" value="Chromosome"/>
</dbReference>
<dbReference type="KEGG" id="chy:CHY_0923"/>
<evidence type="ECO:0000256" key="1">
    <source>
        <dbReference type="SAM" id="Phobius"/>
    </source>
</evidence>
<organism evidence="2 3">
    <name type="scientific">Carboxydothermus hydrogenoformans (strain ATCC BAA-161 / DSM 6008 / Z-2901)</name>
    <dbReference type="NCBI Taxonomy" id="246194"/>
    <lineage>
        <taxon>Bacteria</taxon>
        <taxon>Bacillati</taxon>
        <taxon>Bacillota</taxon>
        <taxon>Clostridia</taxon>
        <taxon>Thermoanaerobacterales</taxon>
        <taxon>Thermoanaerobacteraceae</taxon>
        <taxon>Carboxydothermus</taxon>
    </lineage>
</organism>
<name>Q3ADL4_CARHZ</name>
<dbReference type="EMBL" id="CP000141">
    <property type="protein sequence ID" value="ABB14196.1"/>
    <property type="molecule type" value="Genomic_DNA"/>
</dbReference>
<feature type="transmembrane region" description="Helical" evidence="1">
    <location>
        <begin position="12"/>
        <end position="29"/>
    </location>
</feature>